<dbReference type="OrthoDB" id="9813435at2"/>
<proteinExistence type="inferred from homology"/>
<dbReference type="InterPro" id="IPR023827">
    <property type="entry name" value="Peptidase_S8_Asp-AS"/>
</dbReference>
<feature type="chain" id="PRO_5018089808" evidence="8">
    <location>
        <begin position="28"/>
        <end position="440"/>
    </location>
</feature>
<feature type="active site" description="Charge relay system" evidence="5 6">
    <location>
        <position position="136"/>
    </location>
</feature>
<comment type="similarity">
    <text evidence="1 6 7">Belongs to the peptidase S8 family.</text>
</comment>
<accession>A0A3N4Z735</accession>
<keyword evidence="11" id="KW-1185">Reference proteome</keyword>
<gene>
    <name evidence="10" type="ORF">EDD32_2326</name>
</gene>
<dbReference type="AlphaFoldDB" id="A0A3N4Z735"/>
<dbReference type="Pfam" id="PF00082">
    <property type="entry name" value="Peptidase_S8"/>
    <property type="match status" value="1"/>
</dbReference>
<dbReference type="Gene3D" id="3.40.50.200">
    <property type="entry name" value="Peptidase S8/S53 domain"/>
    <property type="match status" value="1"/>
</dbReference>
<dbReference type="PROSITE" id="PS00138">
    <property type="entry name" value="SUBTILASE_SER"/>
    <property type="match status" value="1"/>
</dbReference>
<dbReference type="InterPro" id="IPR036852">
    <property type="entry name" value="Peptidase_S8/S53_dom_sf"/>
</dbReference>
<evidence type="ECO:0000313" key="11">
    <source>
        <dbReference type="Proteomes" id="UP000280726"/>
    </source>
</evidence>
<dbReference type="PANTHER" id="PTHR43806">
    <property type="entry name" value="PEPTIDASE S8"/>
    <property type="match status" value="1"/>
</dbReference>
<dbReference type="Proteomes" id="UP000280726">
    <property type="component" value="Unassembled WGS sequence"/>
</dbReference>
<evidence type="ECO:0000256" key="1">
    <source>
        <dbReference type="ARBA" id="ARBA00011073"/>
    </source>
</evidence>
<dbReference type="SUPFAM" id="SSF52743">
    <property type="entry name" value="Subtilisin-like"/>
    <property type="match status" value="1"/>
</dbReference>
<evidence type="ECO:0000256" key="2">
    <source>
        <dbReference type="ARBA" id="ARBA00022670"/>
    </source>
</evidence>
<protein>
    <submittedName>
        <fullName evidence="10">Subtilase family protein</fullName>
    </submittedName>
</protein>
<evidence type="ECO:0000256" key="5">
    <source>
        <dbReference type="PIRSR" id="PIRSR615500-1"/>
    </source>
</evidence>
<dbReference type="PANTHER" id="PTHR43806:SF11">
    <property type="entry name" value="CEREVISIN-RELATED"/>
    <property type="match status" value="1"/>
</dbReference>
<dbReference type="RefSeq" id="WP_123917637.1">
    <property type="nucleotide sequence ID" value="NZ_RKRA01000001.1"/>
</dbReference>
<dbReference type="InterPro" id="IPR022398">
    <property type="entry name" value="Peptidase_S8_His-AS"/>
</dbReference>
<dbReference type="PROSITE" id="PS00137">
    <property type="entry name" value="SUBTILASE_HIS"/>
    <property type="match status" value="1"/>
</dbReference>
<dbReference type="GO" id="GO:0006508">
    <property type="term" value="P:proteolysis"/>
    <property type="evidence" value="ECO:0007669"/>
    <property type="project" value="UniProtKB-KW"/>
</dbReference>
<evidence type="ECO:0000256" key="7">
    <source>
        <dbReference type="RuleBase" id="RU003355"/>
    </source>
</evidence>
<dbReference type="InterPro" id="IPR023828">
    <property type="entry name" value="Peptidase_S8_Ser-AS"/>
</dbReference>
<evidence type="ECO:0000256" key="4">
    <source>
        <dbReference type="ARBA" id="ARBA00022825"/>
    </source>
</evidence>
<evidence type="ECO:0000256" key="6">
    <source>
        <dbReference type="PROSITE-ProRule" id="PRU01240"/>
    </source>
</evidence>
<organism evidence="10 11">
    <name type="scientific">Georgenia muralis</name>
    <dbReference type="NCBI Taxonomy" id="154117"/>
    <lineage>
        <taxon>Bacteria</taxon>
        <taxon>Bacillati</taxon>
        <taxon>Actinomycetota</taxon>
        <taxon>Actinomycetes</taxon>
        <taxon>Micrococcales</taxon>
        <taxon>Bogoriellaceae</taxon>
        <taxon>Georgenia</taxon>
    </lineage>
</organism>
<feature type="active site" description="Charge relay system" evidence="5 6">
    <location>
        <position position="84"/>
    </location>
</feature>
<evidence type="ECO:0000256" key="3">
    <source>
        <dbReference type="ARBA" id="ARBA00022801"/>
    </source>
</evidence>
<comment type="caution">
    <text evidence="10">The sequence shown here is derived from an EMBL/GenBank/DDBJ whole genome shotgun (WGS) entry which is preliminary data.</text>
</comment>
<name>A0A3N4Z735_9MICO</name>
<dbReference type="InterPro" id="IPR050131">
    <property type="entry name" value="Peptidase_S8_subtilisin-like"/>
</dbReference>
<sequence>MARRLTALLSGLLLAGLALLPAAPAGAAAPAEELAELCAELWGGTSPTDEPLAACQWDMEQIGATTDGAHALATGEGVRVGVLDSGVDPTHDDIAPNLDWAASCSFIDDDTPTAAAGEAGNGDCTNKSAVVDVNGHGTHVASTIAAPVSGIGIAGVAPDATLVAIKVCTEAGYCFADSVAAGLRYAGDLGLDVVNLSLFADPYLYYCGNEAEQRAILRELQRATRYAQQRGVLVVASAGNEQADLAHPELDTISPDWPPDTAVEREVGNNCRVAPAELTGVLTVSATGPEELASYSSVGMGVVDVAAPGGDYFAATDTVQDAILGALPNTPNDIFASLDPLEAFLPGLTVVDQGNNYGFLNGTSMAAPHAAGVAALIVEQHPDWSWGAVAAAVRATATEMACPADYVQEEESQIARCYGGEGRTSFFGAGLVDAEAAARR</sequence>
<keyword evidence="8" id="KW-0732">Signal</keyword>
<keyword evidence="2 6" id="KW-0645">Protease</keyword>
<evidence type="ECO:0000259" key="9">
    <source>
        <dbReference type="Pfam" id="PF00082"/>
    </source>
</evidence>
<feature type="signal peptide" evidence="8">
    <location>
        <begin position="1"/>
        <end position="27"/>
    </location>
</feature>
<keyword evidence="3 6" id="KW-0378">Hydrolase</keyword>
<feature type="domain" description="Peptidase S8/S53" evidence="9">
    <location>
        <begin position="75"/>
        <end position="405"/>
    </location>
</feature>
<reference evidence="10 11" key="1">
    <citation type="submission" date="2018-11" db="EMBL/GenBank/DDBJ databases">
        <title>Sequencing the genomes of 1000 actinobacteria strains.</title>
        <authorList>
            <person name="Klenk H.-P."/>
        </authorList>
    </citation>
    <scope>NUCLEOTIDE SEQUENCE [LARGE SCALE GENOMIC DNA]</scope>
    <source>
        <strain evidence="10 11">DSM 14418</strain>
    </source>
</reference>
<dbReference type="PRINTS" id="PR00723">
    <property type="entry name" value="SUBTILISIN"/>
</dbReference>
<dbReference type="EMBL" id="RKRA01000001">
    <property type="protein sequence ID" value="RPF27824.1"/>
    <property type="molecule type" value="Genomic_DNA"/>
</dbReference>
<keyword evidence="4 6" id="KW-0720">Serine protease</keyword>
<dbReference type="PROSITE" id="PS51892">
    <property type="entry name" value="SUBTILASE"/>
    <property type="match status" value="1"/>
</dbReference>
<dbReference type="PROSITE" id="PS00136">
    <property type="entry name" value="SUBTILASE_ASP"/>
    <property type="match status" value="1"/>
</dbReference>
<evidence type="ECO:0000256" key="8">
    <source>
        <dbReference type="SAM" id="SignalP"/>
    </source>
</evidence>
<feature type="active site" description="Charge relay system" evidence="5 6">
    <location>
        <position position="364"/>
    </location>
</feature>
<evidence type="ECO:0000313" key="10">
    <source>
        <dbReference type="EMBL" id="RPF27824.1"/>
    </source>
</evidence>
<dbReference type="GO" id="GO:0004252">
    <property type="term" value="F:serine-type endopeptidase activity"/>
    <property type="evidence" value="ECO:0007669"/>
    <property type="project" value="UniProtKB-UniRule"/>
</dbReference>
<dbReference type="InterPro" id="IPR015500">
    <property type="entry name" value="Peptidase_S8_subtilisin-rel"/>
</dbReference>
<dbReference type="InterPro" id="IPR000209">
    <property type="entry name" value="Peptidase_S8/S53_dom"/>
</dbReference>